<feature type="region of interest" description="Disordered" evidence="1">
    <location>
        <begin position="1"/>
        <end position="34"/>
    </location>
</feature>
<dbReference type="EMBL" id="VULO01000012">
    <property type="protein sequence ID" value="MSS85151.1"/>
    <property type="molecule type" value="Genomic_DNA"/>
</dbReference>
<name>A0A6N7W6Z4_9ACTO</name>
<feature type="domain" description="Restriction endonuclease type II-like" evidence="2">
    <location>
        <begin position="1108"/>
        <end position="1199"/>
    </location>
</feature>
<dbReference type="Pfam" id="PF18741">
    <property type="entry name" value="MTES_1575"/>
    <property type="match status" value="1"/>
</dbReference>
<organism evidence="3 4">
    <name type="scientific">Scrofimicrobium canadense</name>
    <dbReference type="NCBI Taxonomy" id="2652290"/>
    <lineage>
        <taxon>Bacteria</taxon>
        <taxon>Bacillati</taxon>
        <taxon>Actinomycetota</taxon>
        <taxon>Actinomycetes</taxon>
        <taxon>Actinomycetales</taxon>
        <taxon>Actinomycetaceae</taxon>
        <taxon>Scrofimicrobium</taxon>
    </lineage>
</organism>
<evidence type="ECO:0000313" key="3">
    <source>
        <dbReference type="EMBL" id="MSS85151.1"/>
    </source>
</evidence>
<feature type="region of interest" description="Disordered" evidence="1">
    <location>
        <begin position="1253"/>
        <end position="1286"/>
    </location>
</feature>
<keyword evidence="4" id="KW-1185">Reference proteome</keyword>
<comment type="caution">
    <text evidence="3">The sequence shown here is derived from an EMBL/GenBank/DDBJ whole genome shotgun (WGS) entry which is preliminary data.</text>
</comment>
<evidence type="ECO:0000259" key="2">
    <source>
        <dbReference type="Pfam" id="PF18741"/>
    </source>
</evidence>
<dbReference type="Pfam" id="PF13195">
    <property type="entry name" value="DUF4011"/>
    <property type="match status" value="1"/>
</dbReference>
<sequence length="1357" mass="147244">MSFSIFGRGEKLPDAPTSLDEVTSSQSPAPASVPPFREVAGAWRAQLAKKVRAELGADRPARVLLTSPHPAGLARLYAERPTKLSALVRDQVDLAQATAAVMGIVRQAQEMTDKHGSATIHLAIGSATWVEGQRRRRVPIILRPVELTVEDDGEITLDLRPGVEVSNSLLDMLARQGAPIEPAQLLDGVRSPTGFSPTDGIAMIRSAAAAVPGLEVLETLTLGIFVHPTSALLRELGAPQWLSLSPVARALAGDQGAKAELEVTLPDPNPYDRDPWGEKGIGDQTPAMQDVIEAATAGYSLLIRSSGQRTPHVAASIAAEHAGAGDQVLVVTGSPVLSREIQQCLEDQGVSDVSHVIQSSRESAEKVREALKTALMDASDTFDADAVNEMRTRLRRVRESLADYTSSLHEVFPQWGVSAVDALQELTDLTSIPGGPSTTVRLPADVLSAISADQGQQARDLLAQASALGVFAPTSSESWWNAVEISDPEVVQQALAALERLNEDLLPRTRMQMSAVSGEAGLITPYTVRQWSDQLRILGGIRESLDVFQPEIFDRSAADMVIATATKQWRKERGIQMRGSQRRRLVSQAKDLQIPGRYVPDLHEELMLAQARREEWREIAQEGSWPRLPANFDSLVELNNTLQADLKVVEPYLAPAYGDVWDMDVEDLSTLISTLLEDSKGARELPARVRTLQALDEIGLGELVADLRERGVDGEMLSLELDLAWWASALGLMLAEEPRLGGLDPASLQNALSEERELDEAQVASLGPAIRHKILRRRAGALATQADAYVKASQAFATPASAATYYARVPMAWQLMPIVITAPTLASHVVPWGRHVDTVILAGVERLELAELIPIIARGRQVIVVGSVDTPTVQALEDILPTVKVDSPSRPLTNSVLQLLSDFGVAGHSVSVPGRHSASSVRTVVVEGTGMPAPGKHAIESSTAEVDRIVELIREHAREREGESLAVVALNERHADRIISALGRAVSRSPEEFPQEVPVLSVDEAEDIQPDHLLVAVGYAKTPHGRVIHDFGPYSQPGGELLLAKALHGARGDLTVVSAMSADELDPERLRQPGARMLRALLRLGEGEESAGQWPTTEAAPDHLLVDLAERLYRLGLDVVPNLGFQGGMRIPLAIGHPEAPGQLLVAILTDDDEYLNEPSQRVRDRLIPQILESQGWKVRRELSMAVFIDPNREAEAIVRLVLDAVDEQRGADTTEVPEDQLIETDSLFDNAPTGTVMTVFEDDVTGILQPTSEDAEPEETHAEEPPSQQPVRDRQETSQTRGIRPAIAPGLPLAAYGDDQLDEMAHWVLSSADLSDKEAVEELRLALELGRHGPQIDAVLSNVIKRCRKQHNDNRS</sequence>
<dbReference type="Proteomes" id="UP000470875">
    <property type="component" value="Unassembled WGS sequence"/>
</dbReference>
<accession>A0A6N7W6Z4</accession>
<evidence type="ECO:0000313" key="4">
    <source>
        <dbReference type="Proteomes" id="UP000470875"/>
    </source>
</evidence>
<proteinExistence type="predicted"/>
<reference evidence="3 4" key="1">
    <citation type="submission" date="2019-08" db="EMBL/GenBank/DDBJ databases">
        <title>In-depth cultivation of the pig gut microbiome towards novel bacterial diversity and tailored functional studies.</title>
        <authorList>
            <person name="Wylensek D."/>
            <person name="Hitch T.C.A."/>
            <person name="Clavel T."/>
        </authorList>
    </citation>
    <scope>NUCLEOTIDE SEQUENCE [LARGE SCALE GENOMIC DNA]</scope>
    <source>
        <strain evidence="3 4">WB03_NA08</strain>
    </source>
</reference>
<gene>
    <name evidence="3" type="ORF">FYJ24_10350</name>
</gene>
<dbReference type="InterPro" id="IPR025103">
    <property type="entry name" value="DUF4011"/>
</dbReference>
<dbReference type="RefSeq" id="WP_154546125.1">
    <property type="nucleotide sequence ID" value="NZ_VULO01000012.1"/>
</dbReference>
<evidence type="ECO:0000256" key="1">
    <source>
        <dbReference type="SAM" id="MobiDB-lite"/>
    </source>
</evidence>
<dbReference type="InterPro" id="IPR049468">
    <property type="entry name" value="Restrct_endonuc-II-like_dom"/>
</dbReference>
<protein>
    <submittedName>
        <fullName evidence="3">DUF4011 domain-containing protein</fullName>
    </submittedName>
</protein>